<accession>A0A0F9NL12</accession>
<evidence type="ECO:0000313" key="1">
    <source>
        <dbReference type="EMBL" id="KKN20215.1"/>
    </source>
</evidence>
<protein>
    <submittedName>
        <fullName evidence="1">Uncharacterized protein</fullName>
    </submittedName>
</protein>
<dbReference type="EMBL" id="LAZR01003264">
    <property type="protein sequence ID" value="KKN20215.1"/>
    <property type="molecule type" value="Genomic_DNA"/>
</dbReference>
<dbReference type="AlphaFoldDB" id="A0A0F9NL12"/>
<proteinExistence type="predicted"/>
<reference evidence="1" key="1">
    <citation type="journal article" date="2015" name="Nature">
        <title>Complex archaea that bridge the gap between prokaryotes and eukaryotes.</title>
        <authorList>
            <person name="Spang A."/>
            <person name="Saw J.H."/>
            <person name="Jorgensen S.L."/>
            <person name="Zaremba-Niedzwiedzka K."/>
            <person name="Martijn J."/>
            <person name="Lind A.E."/>
            <person name="van Eijk R."/>
            <person name="Schleper C."/>
            <person name="Guy L."/>
            <person name="Ettema T.J."/>
        </authorList>
    </citation>
    <scope>NUCLEOTIDE SEQUENCE</scope>
</reference>
<gene>
    <name evidence="1" type="ORF">LCGC14_0937970</name>
</gene>
<organism evidence="1">
    <name type="scientific">marine sediment metagenome</name>
    <dbReference type="NCBI Taxonomy" id="412755"/>
    <lineage>
        <taxon>unclassified sequences</taxon>
        <taxon>metagenomes</taxon>
        <taxon>ecological metagenomes</taxon>
    </lineage>
</organism>
<sequence length="97" mass="11709">MADPPESTTDTSFFEPELRLIHPKSILEIEIRLNCIARMLQFERVWMALKSILQYHLKIFCKLFQKYSKHFYYIRQPKPKSRLQARLSKKFPTLVVH</sequence>
<name>A0A0F9NL12_9ZZZZ</name>
<comment type="caution">
    <text evidence="1">The sequence shown here is derived from an EMBL/GenBank/DDBJ whole genome shotgun (WGS) entry which is preliminary data.</text>
</comment>